<feature type="compositionally biased region" description="Basic and acidic residues" evidence="1">
    <location>
        <begin position="101"/>
        <end position="122"/>
    </location>
</feature>
<evidence type="ECO:0000313" key="4">
    <source>
        <dbReference type="Proteomes" id="UP001549920"/>
    </source>
</evidence>
<feature type="compositionally biased region" description="Basic residues" evidence="1">
    <location>
        <begin position="124"/>
        <end position="139"/>
    </location>
</feature>
<reference evidence="3 4" key="1">
    <citation type="submission" date="2024-06" db="EMBL/GenBank/DDBJ databases">
        <title>A chromosome-level genome assembly of beet webworm, Loxostege sticticalis.</title>
        <authorList>
            <person name="Zhang Y."/>
        </authorList>
    </citation>
    <scope>NUCLEOTIDE SEQUENCE [LARGE SCALE GENOMIC DNA]</scope>
    <source>
        <strain evidence="3">AQ026</strain>
        <tissue evidence="3">Whole body</tissue>
    </source>
</reference>
<sequence>MARALLVLACAACAAAARYGDYAGARMPQYGGDYDAQPHTHAREPDDYRGHSPDAPAALDYKYEEDLSNSQIGKTEPPPGNEVEESESWQQRPARKHKKSRVVDVVDTDHVDRFDPDDDFPKPRGNRFTKHQTRHKSRKFERNDDDSPRYPVNHRGRSDDGDIEEESQLDKDFRNDKSKSFDDDRYAHRVGSERVVRRKPRDRQMKKKMELDSEELDKAIADPDQWIQEGLGRAPPPGPLEAPLEAPLPSEAPAPGRAAKRRRPDDDPVRFFREEDDEDEPSPQGEKSRKKIKNYGDYASDYYDMKRVMNIKKKLPSLMRRPTTPDVMPIRKGSTRSFEDFMANRRVFIPPLPATRTSIEPQSPEPRTRPPFTTTTTTEAATTKSTTPNITNELSLAEKSRLSILKKAQRKESLHLDSPTKKPPVLLQVTKKLPTVVMVEPPSSQQPWMRAREVFNDSPERLEKVKQLMRHKLVANAKNIHELTDNWDDLVCDYIDMSLLDSVSSSNVPRGKVFLMTSLVQMIIMIR</sequence>
<feature type="region of interest" description="Disordered" evidence="1">
    <location>
        <begin position="354"/>
        <end position="386"/>
    </location>
</feature>
<keyword evidence="2" id="KW-0732">Signal</keyword>
<feature type="compositionally biased region" description="Low complexity" evidence="1">
    <location>
        <begin position="241"/>
        <end position="257"/>
    </location>
</feature>
<feature type="compositionally biased region" description="Basic and acidic residues" evidence="1">
    <location>
        <begin position="168"/>
        <end position="195"/>
    </location>
</feature>
<evidence type="ECO:0000256" key="2">
    <source>
        <dbReference type="SAM" id="SignalP"/>
    </source>
</evidence>
<dbReference type="Proteomes" id="UP001549920">
    <property type="component" value="Unassembled WGS sequence"/>
</dbReference>
<gene>
    <name evidence="3" type="ORF">ABMA27_000609</name>
</gene>
<dbReference type="EMBL" id="JBEUOH010000001">
    <property type="protein sequence ID" value="KAL0902821.1"/>
    <property type="molecule type" value="Genomic_DNA"/>
</dbReference>
<proteinExistence type="predicted"/>
<accession>A0ABR3IP08</accession>
<organism evidence="3 4">
    <name type="scientific">Loxostege sticticalis</name>
    <name type="common">Beet webworm moth</name>
    <dbReference type="NCBI Taxonomy" id="481309"/>
    <lineage>
        <taxon>Eukaryota</taxon>
        <taxon>Metazoa</taxon>
        <taxon>Ecdysozoa</taxon>
        <taxon>Arthropoda</taxon>
        <taxon>Hexapoda</taxon>
        <taxon>Insecta</taxon>
        <taxon>Pterygota</taxon>
        <taxon>Neoptera</taxon>
        <taxon>Endopterygota</taxon>
        <taxon>Lepidoptera</taxon>
        <taxon>Glossata</taxon>
        <taxon>Ditrysia</taxon>
        <taxon>Pyraloidea</taxon>
        <taxon>Crambidae</taxon>
        <taxon>Pyraustinae</taxon>
        <taxon>Loxostege</taxon>
    </lineage>
</organism>
<feature type="signal peptide" evidence="2">
    <location>
        <begin position="1"/>
        <end position="16"/>
    </location>
</feature>
<feature type="compositionally biased region" description="Basic and acidic residues" evidence="1">
    <location>
        <begin position="207"/>
        <end position="221"/>
    </location>
</feature>
<feature type="compositionally biased region" description="Basic and acidic residues" evidence="1">
    <location>
        <begin position="263"/>
        <end position="273"/>
    </location>
</feature>
<feature type="compositionally biased region" description="Basic residues" evidence="1">
    <location>
        <begin position="196"/>
        <end position="206"/>
    </location>
</feature>
<feature type="compositionally biased region" description="Low complexity" evidence="1">
    <location>
        <begin position="370"/>
        <end position="386"/>
    </location>
</feature>
<feature type="region of interest" description="Disordered" evidence="1">
    <location>
        <begin position="34"/>
        <end position="293"/>
    </location>
</feature>
<feature type="compositionally biased region" description="Basic and acidic residues" evidence="1">
    <location>
        <begin position="36"/>
        <end position="52"/>
    </location>
</feature>
<comment type="caution">
    <text evidence="3">The sequence shown here is derived from an EMBL/GenBank/DDBJ whole genome shotgun (WGS) entry which is preliminary data.</text>
</comment>
<name>A0ABR3IP08_LOXSC</name>
<keyword evidence="4" id="KW-1185">Reference proteome</keyword>
<protein>
    <submittedName>
        <fullName evidence="3">Uncharacterized protein</fullName>
    </submittedName>
</protein>
<evidence type="ECO:0000313" key="3">
    <source>
        <dbReference type="EMBL" id="KAL0902821.1"/>
    </source>
</evidence>
<feature type="chain" id="PRO_5045123232" evidence="2">
    <location>
        <begin position="17"/>
        <end position="527"/>
    </location>
</feature>
<evidence type="ECO:0000256" key="1">
    <source>
        <dbReference type="SAM" id="MobiDB-lite"/>
    </source>
</evidence>